<dbReference type="EMBL" id="JAATJU010024222">
    <property type="protein sequence ID" value="KAH0506079.1"/>
    <property type="molecule type" value="Genomic_DNA"/>
</dbReference>
<name>A0A8J6KQL4_MICOH</name>
<dbReference type="InterPro" id="IPR001590">
    <property type="entry name" value="Peptidase_M12B"/>
</dbReference>
<dbReference type="SUPFAM" id="SSF55486">
    <property type="entry name" value="Metalloproteases ('zincins'), catalytic domain"/>
    <property type="match status" value="1"/>
</dbReference>
<protein>
    <submittedName>
        <fullName evidence="4">Disintegrin and metalloproteinase domain-containing protein 32</fullName>
    </submittedName>
</protein>
<evidence type="ECO:0000313" key="5">
    <source>
        <dbReference type="Proteomes" id="UP000710432"/>
    </source>
</evidence>
<dbReference type="GO" id="GO:0008584">
    <property type="term" value="P:male gonad development"/>
    <property type="evidence" value="ECO:0007669"/>
    <property type="project" value="TreeGrafter"/>
</dbReference>
<dbReference type="GO" id="GO:0006508">
    <property type="term" value="P:proteolysis"/>
    <property type="evidence" value="ECO:0007669"/>
    <property type="project" value="InterPro"/>
</dbReference>
<sequence length="389" mass="42263">MPANYSIFINEKAEAPVKQSSPLYLEMNIVVDKALYPKNMTLEAFSVVVTQMLGLSLGISYDDAVKCPCPEAICIMNPRAIQSAGVKVFSNCSLSDFEDFKSNVGAKCLQNKPQMQINPRPVCGDGRVEGNEICDCGTPQFLPQNHACRPPKHLKCDIPEVCNGSSGLCPADVTIRNGHTCRDGGSICYNGDCPDLNKRCEEMYGKGSRNAPFSCYEEIQGQTDRFGNCGKDRQNRYIFCGWRNLICGRLICTYPSRTPYIPPNNSTASVIYAFVRDQVCIAVDFGSSVQEDPLKVFNGTLCDQDRSINTAVATAASAPGFNGLKKDSTPRVPQAASLHLEGLRTSDSVVGVGGISDTLCWTSDDQFSLPESSVALGIHFCLPSDTVQL</sequence>
<dbReference type="SMART" id="SM00050">
    <property type="entry name" value="DISIN"/>
    <property type="match status" value="1"/>
</dbReference>
<dbReference type="Pfam" id="PF08516">
    <property type="entry name" value="ADAM_CR"/>
    <property type="match status" value="1"/>
</dbReference>
<dbReference type="Gene3D" id="3.40.390.10">
    <property type="entry name" value="Collagenase (Catalytic Domain)"/>
    <property type="match status" value="1"/>
</dbReference>
<dbReference type="GO" id="GO:0007339">
    <property type="term" value="P:binding of sperm to zona pellucida"/>
    <property type="evidence" value="ECO:0007669"/>
    <property type="project" value="TreeGrafter"/>
</dbReference>
<dbReference type="PANTHER" id="PTHR11905">
    <property type="entry name" value="ADAM A DISINTEGRIN AND METALLOPROTEASE DOMAIN"/>
    <property type="match status" value="1"/>
</dbReference>
<reference evidence="4" key="1">
    <citation type="submission" date="2020-03" db="EMBL/GenBank/DDBJ databases">
        <title>Studies in the Genomics of Life Span.</title>
        <authorList>
            <person name="Glass D."/>
        </authorList>
    </citation>
    <scope>NUCLEOTIDE SEQUENCE</scope>
    <source>
        <strain evidence="4">LTLLF</strain>
        <tissue evidence="4">Muscle</tissue>
    </source>
</reference>
<feature type="domain" description="Peptidase M12B" evidence="3">
    <location>
        <begin position="31"/>
        <end position="113"/>
    </location>
</feature>
<comment type="caution">
    <text evidence="4">The sequence shown here is derived from an EMBL/GenBank/DDBJ whole genome shotgun (WGS) entry which is preliminary data.</text>
</comment>
<keyword evidence="1" id="KW-0812">Transmembrane</keyword>
<keyword evidence="1" id="KW-0472">Membrane</keyword>
<dbReference type="InterPro" id="IPR006586">
    <property type="entry name" value="ADAM_Cys-rich"/>
</dbReference>
<gene>
    <name evidence="4" type="ORF">LTLLF_174825</name>
</gene>
<dbReference type="InterPro" id="IPR036436">
    <property type="entry name" value="Disintegrin_dom_sf"/>
</dbReference>
<organism evidence="4 5">
    <name type="scientific">Microtus ochrogaster</name>
    <name type="common">Prairie vole</name>
    <dbReference type="NCBI Taxonomy" id="79684"/>
    <lineage>
        <taxon>Eukaryota</taxon>
        <taxon>Metazoa</taxon>
        <taxon>Chordata</taxon>
        <taxon>Craniata</taxon>
        <taxon>Vertebrata</taxon>
        <taxon>Euteleostomi</taxon>
        <taxon>Mammalia</taxon>
        <taxon>Eutheria</taxon>
        <taxon>Euarchontoglires</taxon>
        <taxon>Glires</taxon>
        <taxon>Rodentia</taxon>
        <taxon>Myomorpha</taxon>
        <taxon>Muroidea</taxon>
        <taxon>Cricetidae</taxon>
        <taxon>Arvicolinae</taxon>
        <taxon>Microtus</taxon>
    </lineage>
</organism>
<dbReference type="GO" id="GO:0004222">
    <property type="term" value="F:metalloendopeptidase activity"/>
    <property type="evidence" value="ECO:0007669"/>
    <property type="project" value="InterPro"/>
</dbReference>
<comment type="caution">
    <text evidence="2">Lacks conserved residue(s) required for the propagation of feature annotation.</text>
</comment>
<accession>A0A8J6KQL4</accession>
<dbReference type="Pfam" id="PF01421">
    <property type="entry name" value="Reprolysin"/>
    <property type="match status" value="1"/>
</dbReference>
<feature type="disulfide bond" evidence="2">
    <location>
        <begin position="69"/>
        <end position="74"/>
    </location>
</feature>
<evidence type="ECO:0000313" key="4">
    <source>
        <dbReference type="EMBL" id="KAH0506079.1"/>
    </source>
</evidence>
<dbReference type="PROSITE" id="PS50215">
    <property type="entry name" value="ADAM_MEPRO"/>
    <property type="match status" value="1"/>
</dbReference>
<dbReference type="Proteomes" id="UP000710432">
    <property type="component" value="Unassembled WGS sequence"/>
</dbReference>
<dbReference type="GO" id="GO:0007155">
    <property type="term" value="P:cell adhesion"/>
    <property type="evidence" value="ECO:0007669"/>
    <property type="project" value="TreeGrafter"/>
</dbReference>
<dbReference type="SUPFAM" id="SSF57552">
    <property type="entry name" value="Blood coagulation inhibitor (disintegrin)"/>
    <property type="match status" value="1"/>
</dbReference>
<dbReference type="GO" id="GO:0005886">
    <property type="term" value="C:plasma membrane"/>
    <property type="evidence" value="ECO:0007669"/>
    <property type="project" value="TreeGrafter"/>
</dbReference>
<evidence type="ECO:0000256" key="2">
    <source>
        <dbReference type="PROSITE-ProRule" id="PRU00276"/>
    </source>
</evidence>
<dbReference type="PANTHER" id="PTHR11905:SF24">
    <property type="entry name" value="DISINTEGRIN AND METALLOPROTEINASE DOMAIN-CONTAINING PROTEIN 32"/>
    <property type="match status" value="1"/>
</dbReference>
<dbReference type="InterPro" id="IPR024079">
    <property type="entry name" value="MetalloPept_cat_dom_sf"/>
</dbReference>
<dbReference type="AlphaFoldDB" id="A0A8J6KQL4"/>
<evidence type="ECO:0000256" key="1">
    <source>
        <dbReference type="ARBA" id="ARBA00022692"/>
    </source>
</evidence>
<proteinExistence type="predicted"/>
<keyword evidence="2" id="KW-1015">Disulfide bond</keyword>
<dbReference type="Gene3D" id="4.10.70.10">
    <property type="entry name" value="Disintegrin domain"/>
    <property type="match status" value="1"/>
</dbReference>
<dbReference type="InterPro" id="IPR001762">
    <property type="entry name" value="Disintegrin_dom"/>
</dbReference>
<evidence type="ECO:0000259" key="3">
    <source>
        <dbReference type="PROSITE" id="PS50215"/>
    </source>
</evidence>
<dbReference type="SMART" id="SM00608">
    <property type="entry name" value="ACR"/>
    <property type="match status" value="1"/>
</dbReference>